<geneLocation type="plasmid" evidence="1 2">
    <name>pILYOP01</name>
</geneLocation>
<accession>E3HD49</accession>
<protein>
    <submittedName>
        <fullName evidence="1">ABC transporter solute-binding protein</fullName>
    </submittedName>
</protein>
<sequence>MKKVVFLILVLMAVACGKKEEDATKLDYSWGKVEKNSQGTEVSIYMWGGSAEINKFMDTFVANSLKEKNNIILNRVPITDIKDTVNKLIVENQAGKKNGSVDIIWINGENFKLLKESNVLWGNFVKNLPIIEKVKQETLISDFGEPINGLEAPWGETQFNFIYDSSTGTLPFIDHETLKEYVKNNPGVFTYPAIPDFTGSAFVRNMVIDIIGEEKAQGMSNEKFKVALEEVWNYFEELEPYLWRKGETYPESEGKLDILYSNQEIAVTMGYAVNKASNKITSGEFSENSKSFLIEKGTLFNNHYLSIPENSKNKAGALYVVNYLLSEDAQLAKQDPKNWGDSTILDMSKLSQEDKENFEILGQSDALPTLEERATKRVRELSPEKLEIIEKGWLEKIGKN</sequence>
<dbReference type="InterPro" id="IPR006059">
    <property type="entry name" value="SBP"/>
</dbReference>
<reference evidence="1 2" key="1">
    <citation type="journal article" date="2010" name="Stand. Genomic Sci.">
        <title>Complete genome sequence of Ilyobacter polytropus type strain (CuHbu1).</title>
        <authorList>
            <person name="Sikorski J."/>
            <person name="Chertkov O."/>
            <person name="Lapidus A."/>
            <person name="Nolan M."/>
            <person name="Lucas S."/>
            <person name="Del Rio T.G."/>
            <person name="Tice H."/>
            <person name="Cheng J.F."/>
            <person name="Tapia R."/>
            <person name="Han C."/>
            <person name="Goodwin L."/>
            <person name="Pitluck S."/>
            <person name="Liolios K."/>
            <person name="Ivanova N."/>
            <person name="Mavromatis K."/>
            <person name="Mikhailova N."/>
            <person name="Pati A."/>
            <person name="Chen A."/>
            <person name="Palaniappan K."/>
            <person name="Land M."/>
            <person name="Hauser L."/>
            <person name="Chang Y.J."/>
            <person name="Jeffries C.D."/>
            <person name="Brambilla E."/>
            <person name="Yasawong M."/>
            <person name="Rohde M."/>
            <person name="Pukall R."/>
            <person name="Spring S."/>
            <person name="Goker M."/>
            <person name="Woyke T."/>
            <person name="Bristow J."/>
            <person name="Eisen J.A."/>
            <person name="Markowitz V."/>
            <person name="Hugenholtz P."/>
            <person name="Kyrpides N.C."/>
            <person name="Klenk H.P."/>
        </authorList>
    </citation>
    <scope>NUCLEOTIDE SEQUENCE [LARGE SCALE GENOMIC DNA]</scope>
    <source>
        <strain evidence="2">ATCC 51220 / DSM 2926 / LMG 16218 / CuHBu1</strain>
        <plasmid evidence="2">pILYOP01</plasmid>
    </source>
</reference>
<dbReference type="PROSITE" id="PS51257">
    <property type="entry name" value="PROKAR_LIPOPROTEIN"/>
    <property type="match status" value="1"/>
</dbReference>
<dbReference type="PANTHER" id="PTHR42779:SF1">
    <property type="entry name" value="PROTEIN YNJB"/>
    <property type="match status" value="1"/>
</dbReference>
<dbReference type="Pfam" id="PF13416">
    <property type="entry name" value="SBP_bac_8"/>
    <property type="match status" value="1"/>
</dbReference>
<dbReference type="InterPro" id="IPR027020">
    <property type="entry name" value="YnjB"/>
</dbReference>
<dbReference type="NCBIfam" id="NF008633">
    <property type="entry name" value="PRK11622.1"/>
    <property type="match status" value="1"/>
</dbReference>
<evidence type="ECO:0000313" key="2">
    <source>
        <dbReference type="Proteomes" id="UP000006875"/>
    </source>
</evidence>
<dbReference type="SUPFAM" id="SSF53850">
    <property type="entry name" value="Periplasmic binding protein-like II"/>
    <property type="match status" value="1"/>
</dbReference>
<dbReference type="EMBL" id="CP002282">
    <property type="protein sequence ID" value="ADO84525.1"/>
    <property type="molecule type" value="Genomic_DNA"/>
</dbReference>
<dbReference type="Gene3D" id="3.40.190.10">
    <property type="entry name" value="Periplasmic binding protein-like II"/>
    <property type="match status" value="2"/>
</dbReference>
<keyword evidence="2" id="KW-1185">Reference proteome</keyword>
<evidence type="ECO:0000313" key="1">
    <source>
        <dbReference type="EMBL" id="ADO84525.1"/>
    </source>
</evidence>
<dbReference type="AlphaFoldDB" id="E3HD49"/>
<name>E3HD49_ILYPC</name>
<dbReference type="OrthoDB" id="3239593at2"/>
<dbReference type="Proteomes" id="UP000006875">
    <property type="component" value="Plasmid pILYOP01"/>
</dbReference>
<gene>
    <name evidence="1" type="ordered locus">Ilyop_2770</name>
</gene>
<proteinExistence type="predicted"/>
<keyword evidence="1" id="KW-0614">Plasmid</keyword>
<dbReference type="HOGENOM" id="CLU_045122_0_0_0"/>
<dbReference type="PIRSF" id="PIRSF029172">
    <property type="entry name" value="UCP029172_ABC_sbc_YnjB"/>
    <property type="match status" value="1"/>
</dbReference>
<dbReference type="RefSeq" id="WP_013389177.1">
    <property type="nucleotide sequence ID" value="NC_014633.1"/>
</dbReference>
<dbReference type="PANTHER" id="PTHR42779">
    <property type="entry name" value="PROTEIN YNJB"/>
    <property type="match status" value="1"/>
</dbReference>
<organism evidence="1 2">
    <name type="scientific">Ilyobacter polytropus (strain ATCC 51220 / DSM 2926 / LMG 16218 / CuHBu1)</name>
    <dbReference type="NCBI Taxonomy" id="572544"/>
    <lineage>
        <taxon>Bacteria</taxon>
        <taxon>Fusobacteriati</taxon>
        <taxon>Fusobacteriota</taxon>
        <taxon>Fusobacteriia</taxon>
        <taxon>Fusobacteriales</taxon>
        <taxon>Fusobacteriaceae</taxon>
        <taxon>Ilyobacter</taxon>
    </lineage>
</organism>
<dbReference type="KEGG" id="ipo:Ilyop_2770"/>